<dbReference type="OrthoDB" id="10067479at2759"/>
<dbReference type="Proteomes" id="UP000270296">
    <property type="component" value="Unassembled WGS sequence"/>
</dbReference>
<organism evidence="4">
    <name type="scientific">Soboliphyme baturini</name>
    <dbReference type="NCBI Taxonomy" id="241478"/>
    <lineage>
        <taxon>Eukaryota</taxon>
        <taxon>Metazoa</taxon>
        <taxon>Ecdysozoa</taxon>
        <taxon>Nematoda</taxon>
        <taxon>Enoplea</taxon>
        <taxon>Dorylaimia</taxon>
        <taxon>Dioctophymatida</taxon>
        <taxon>Dioctophymatoidea</taxon>
        <taxon>Soboliphymatidae</taxon>
        <taxon>Soboliphyme</taxon>
    </lineage>
</organism>
<reference evidence="2 3" key="2">
    <citation type="submission" date="2018-11" db="EMBL/GenBank/DDBJ databases">
        <authorList>
            <consortium name="Pathogen Informatics"/>
        </authorList>
    </citation>
    <scope>NUCLEOTIDE SEQUENCE [LARGE SCALE GENOMIC DNA]</scope>
</reference>
<proteinExistence type="predicted"/>
<evidence type="ECO:0000313" key="2">
    <source>
        <dbReference type="EMBL" id="VDP32972.1"/>
    </source>
</evidence>
<dbReference type="EMBL" id="UZAM01014285">
    <property type="protein sequence ID" value="VDP32972.1"/>
    <property type="molecule type" value="Genomic_DNA"/>
</dbReference>
<dbReference type="AlphaFoldDB" id="A0A183J3Y5"/>
<accession>A0A183J3Y5</accession>
<feature type="compositionally biased region" description="Basic residues" evidence="1">
    <location>
        <begin position="158"/>
        <end position="181"/>
    </location>
</feature>
<feature type="compositionally biased region" description="Basic and acidic residues" evidence="1">
    <location>
        <begin position="147"/>
        <end position="157"/>
    </location>
</feature>
<evidence type="ECO:0000313" key="3">
    <source>
        <dbReference type="Proteomes" id="UP000270296"/>
    </source>
</evidence>
<evidence type="ECO:0000313" key="4">
    <source>
        <dbReference type="WBParaSite" id="SBAD_0001095301-mRNA-1"/>
    </source>
</evidence>
<feature type="region of interest" description="Disordered" evidence="1">
    <location>
        <begin position="147"/>
        <end position="181"/>
    </location>
</feature>
<dbReference type="InterPro" id="IPR027973">
    <property type="entry name" value="FSAF1-like"/>
</dbReference>
<dbReference type="PANTHER" id="PTHR28366:SF1">
    <property type="entry name" value="CHROMOSOME 1 OPEN READING FRAME 131"/>
    <property type="match status" value="1"/>
</dbReference>
<reference evidence="4" key="1">
    <citation type="submission" date="2016-06" db="UniProtKB">
        <authorList>
            <consortium name="WormBaseParasite"/>
        </authorList>
    </citation>
    <scope>IDENTIFICATION</scope>
</reference>
<protein>
    <submittedName>
        <fullName evidence="4">Fcf2 domain-containing protein</fullName>
    </submittedName>
</protein>
<name>A0A183J3Y5_9BILA</name>
<dbReference type="WBParaSite" id="SBAD_0001095301-mRNA-1">
    <property type="protein sequence ID" value="SBAD_0001095301-mRNA-1"/>
    <property type="gene ID" value="SBAD_0001095301"/>
</dbReference>
<sequence length="181" mass="20798">MMEEWSGSIEEAFSGASLVEDPKCLEKVVAAQFPAPMEVDIKFSQKTVEDCTTLVREYRKHKSVASCHQAQSTISENEKVEVTTAKANEPPEIDLRNLFYEVKKFSVRGYSSSEREKRKAQLAVSLGAKPAKRKFVNYKELKVQRQMERAQEEEMRKTLNRKIAKSKAKKKGRKSKKSRHK</sequence>
<gene>
    <name evidence="2" type="ORF">SBAD_LOCUS10583</name>
</gene>
<dbReference type="InterPro" id="IPR052852">
    <property type="entry name" value="SSU_Processome_Comp"/>
</dbReference>
<dbReference type="Pfam" id="PF15375">
    <property type="entry name" value="FSAF1"/>
    <property type="match status" value="1"/>
</dbReference>
<evidence type="ECO:0000256" key="1">
    <source>
        <dbReference type="SAM" id="MobiDB-lite"/>
    </source>
</evidence>
<keyword evidence="3" id="KW-1185">Reference proteome</keyword>
<dbReference type="PANTHER" id="PTHR28366">
    <property type="entry name" value="CHROMOSOME 1 OPEN READING FRAME 131"/>
    <property type="match status" value="1"/>
</dbReference>